<protein>
    <submittedName>
        <fullName evidence="1">10853_t:CDS:1</fullName>
    </submittedName>
</protein>
<keyword evidence="2" id="KW-1185">Reference proteome</keyword>
<gene>
    <name evidence="1" type="ORF">SCALOS_LOCUS2525</name>
</gene>
<comment type="caution">
    <text evidence="1">The sequence shown here is derived from an EMBL/GenBank/DDBJ whole genome shotgun (WGS) entry which is preliminary data.</text>
</comment>
<reference evidence="1" key="1">
    <citation type="submission" date="2021-06" db="EMBL/GenBank/DDBJ databases">
        <authorList>
            <person name="Kallberg Y."/>
            <person name="Tangrot J."/>
            <person name="Rosling A."/>
        </authorList>
    </citation>
    <scope>NUCLEOTIDE SEQUENCE</scope>
    <source>
        <strain evidence="1">AU212A</strain>
    </source>
</reference>
<dbReference type="EMBL" id="CAJVPM010002282">
    <property type="protein sequence ID" value="CAG8483517.1"/>
    <property type="molecule type" value="Genomic_DNA"/>
</dbReference>
<dbReference type="Proteomes" id="UP000789860">
    <property type="component" value="Unassembled WGS sequence"/>
</dbReference>
<evidence type="ECO:0000313" key="1">
    <source>
        <dbReference type="EMBL" id="CAG8483517.1"/>
    </source>
</evidence>
<sequence length="253" mass="28877">MSKHFIEFKNRTGLGQYMTFCVYQQMDESEYKDSVAWLMSSIPGGSTSSVSWKLDKYLVALAEYQQKGQIGTYYTKQTAQAELGSAWQIIDYHETQTLVPLNEVKVEPDTIKITNNSTTSADCGIGMWGSTTAFERNLQRNFTAAFKIEPQYWVGVFNTEIHKGQVVEDSNALALKYISFPPEKNLAIVTAVAENEKIILTINYEERSSNAFFRFIQELCAKLFEIMFIVPISFVKRCLKSVVNFIQKSKKKQ</sequence>
<proteinExistence type="predicted"/>
<name>A0ACA9KN76_9GLOM</name>
<accession>A0ACA9KN76</accession>
<organism evidence="1 2">
    <name type="scientific">Scutellospora calospora</name>
    <dbReference type="NCBI Taxonomy" id="85575"/>
    <lineage>
        <taxon>Eukaryota</taxon>
        <taxon>Fungi</taxon>
        <taxon>Fungi incertae sedis</taxon>
        <taxon>Mucoromycota</taxon>
        <taxon>Glomeromycotina</taxon>
        <taxon>Glomeromycetes</taxon>
        <taxon>Diversisporales</taxon>
        <taxon>Gigasporaceae</taxon>
        <taxon>Scutellospora</taxon>
    </lineage>
</organism>
<evidence type="ECO:0000313" key="2">
    <source>
        <dbReference type="Proteomes" id="UP000789860"/>
    </source>
</evidence>